<dbReference type="Pfam" id="PF06830">
    <property type="entry name" value="Root_cap"/>
    <property type="match status" value="1"/>
</dbReference>
<sequence>MEDSRIHGYNVTEDDCLAHLDLGFKFQDLSDNVDGVLGQTEFQTTGLLHLTAQPQGSPVTEVATVAVANWSSLSCASGLQEMDVSLL</sequence>
<reference evidence="1 2" key="1">
    <citation type="submission" date="2021-05" db="EMBL/GenBank/DDBJ databases">
        <title>Genome Assembly of Synthetic Allotetraploid Brassica napus Reveals Homoeologous Exchanges between Subgenomes.</title>
        <authorList>
            <person name="Davis J.T."/>
        </authorList>
    </citation>
    <scope>NUCLEOTIDE SEQUENCE [LARGE SCALE GENOMIC DNA]</scope>
    <source>
        <strain evidence="2">cv. Da-Ae</strain>
        <tissue evidence="1">Seedling</tissue>
    </source>
</reference>
<dbReference type="PANTHER" id="PTHR31656">
    <property type="entry name" value="ROOT CAP DOMAIN-CONTAINING PROTEIN"/>
    <property type="match status" value="1"/>
</dbReference>
<evidence type="ECO:0000313" key="1">
    <source>
        <dbReference type="EMBL" id="KAH0847875.1"/>
    </source>
</evidence>
<keyword evidence="2" id="KW-1185">Reference proteome</keyword>
<comment type="caution">
    <text evidence="1">The sequence shown here is derived from an EMBL/GenBank/DDBJ whole genome shotgun (WGS) entry which is preliminary data.</text>
</comment>
<accession>A0ABQ7X0F5</accession>
<dbReference type="EMBL" id="JAGKQM010002724">
    <property type="protein sequence ID" value="KAH0847875.1"/>
    <property type="molecule type" value="Genomic_DNA"/>
</dbReference>
<dbReference type="Proteomes" id="UP000824890">
    <property type="component" value="Unassembled WGS sequence"/>
</dbReference>
<protein>
    <submittedName>
        <fullName evidence="1">Uncharacterized protein</fullName>
    </submittedName>
</protein>
<dbReference type="InterPro" id="IPR009646">
    <property type="entry name" value="Root_cap"/>
</dbReference>
<gene>
    <name evidence="1" type="ORF">HID58_091667</name>
</gene>
<name>A0ABQ7X0F5_BRANA</name>
<proteinExistence type="predicted"/>
<evidence type="ECO:0000313" key="2">
    <source>
        <dbReference type="Proteomes" id="UP000824890"/>
    </source>
</evidence>
<organism evidence="1 2">
    <name type="scientific">Brassica napus</name>
    <name type="common">Rape</name>
    <dbReference type="NCBI Taxonomy" id="3708"/>
    <lineage>
        <taxon>Eukaryota</taxon>
        <taxon>Viridiplantae</taxon>
        <taxon>Streptophyta</taxon>
        <taxon>Embryophyta</taxon>
        <taxon>Tracheophyta</taxon>
        <taxon>Spermatophyta</taxon>
        <taxon>Magnoliopsida</taxon>
        <taxon>eudicotyledons</taxon>
        <taxon>Gunneridae</taxon>
        <taxon>Pentapetalae</taxon>
        <taxon>rosids</taxon>
        <taxon>malvids</taxon>
        <taxon>Brassicales</taxon>
        <taxon>Brassicaceae</taxon>
        <taxon>Brassiceae</taxon>
        <taxon>Brassica</taxon>
    </lineage>
</organism>